<comment type="caution">
    <text evidence="1">The sequence shown here is derived from an EMBL/GenBank/DDBJ whole genome shotgun (WGS) entry which is preliminary data.</text>
</comment>
<dbReference type="EMBL" id="SMOL01000119">
    <property type="protein sequence ID" value="KAB2633832.1"/>
    <property type="molecule type" value="Genomic_DNA"/>
</dbReference>
<reference evidence="1 2" key="1">
    <citation type="submission" date="2019-09" db="EMBL/GenBank/DDBJ databases">
        <authorList>
            <person name="Ou C."/>
        </authorList>
    </citation>
    <scope>NUCLEOTIDE SEQUENCE [LARGE SCALE GENOMIC DNA]</scope>
    <source>
        <strain evidence="1">S2</strain>
        <tissue evidence="1">Leaf</tissue>
    </source>
</reference>
<dbReference type="AlphaFoldDB" id="A0A5N5I5X6"/>
<dbReference type="Proteomes" id="UP000327157">
    <property type="component" value="Unassembled WGS sequence"/>
</dbReference>
<organism evidence="1 2">
    <name type="scientific">Pyrus ussuriensis x Pyrus communis</name>
    <dbReference type="NCBI Taxonomy" id="2448454"/>
    <lineage>
        <taxon>Eukaryota</taxon>
        <taxon>Viridiplantae</taxon>
        <taxon>Streptophyta</taxon>
        <taxon>Embryophyta</taxon>
        <taxon>Tracheophyta</taxon>
        <taxon>Spermatophyta</taxon>
        <taxon>Magnoliopsida</taxon>
        <taxon>eudicotyledons</taxon>
        <taxon>Gunneridae</taxon>
        <taxon>Pentapetalae</taxon>
        <taxon>rosids</taxon>
        <taxon>fabids</taxon>
        <taxon>Rosales</taxon>
        <taxon>Rosaceae</taxon>
        <taxon>Amygdaloideae</taxon>
        <taxon>Maleae</taxon>
        <taxon>Pyrus</taxon>
    </lineage>
</organism>
<name>A0A5N5I5X6_9ROSA</name>
<evidence type="ECO:0000313" key="1">
    <source>
        <dbReference type="EMBL" id="KAB2633832.1"/>
    </source>
</evidence>
<keyword evidence="2" id="KW-1185">Reference proteome</keyword>
<reference evidence="1 2" key="2">
    <citation type="submission" date="2019-11" db="EMBL/GenBank/DDBJ databases">
        <title>A de novo genome assembly of a pear dwarfing rootstock.</title>
        <authorList>
            <person name="Wang F."/>
            <person name="Wang J."/>
            <person name="Li S."/>
            <person name="Zhang Y."/>
            <person name="Fang M."/>
            <person name="Ma L."/>
            <person name="Zhao Y."/>
            <person name="Jiang S."/>
        </authorList>
    </citation>
    <scope>NUCLEOTIDE SEQUENCE [LARGE SCALE GENOMIC DNA]</scope>
    <source>
        <strain evidence="1">S2</strain>
        <tissue evidence="1">Leaf</tissue>
    </source>
</reference>
<gene>
    <name evidence="1" type="ORF">D8674_040788</name>
</gene>
<protein>
    <submittedName>
        <fullName evidence="1">Cytochrome P450 CYP736A12-like</fullName>
    </submittedName>
</protein>
<evidence type="ECO:0000313" key="2">
    <source>
        <dbReference type="Proteomes" id="UP000327157"/>
    </source>
</evidence>
<sequence>MKNIIIFSPQQHPVRDSHNKLTNLLTKIYHLARLRGYLQGLHQQPYLLPSQRIKSLDSRRRKKLKHAELSNMAPIWTIFRKGHGLRAVGHVLGGLELGAASENGVVGFKE</sequence>
<accession>A0A5N5I5X6</accession>
<proteinExistence type="predicted"/>